<keyword evidence="3" id="KW-1185">Reference proteome</keyword>
<evidence type="ECO:0000313" key="3">
    <source>
        <dbReference type="Proteomes" id="UP001152747"/>
    </source>
</evidence>
<protein>
    <recommendedName>
        <fullName evidence="4">DUF38 domain-containing protein</fullName>
    </recommendedName>
</protein>
<dbReference type="AlphaFoldDB" id="A0A9P1IE33"/>
<accession>A0A9P1IE33</accession>
<gene>
    <name evidence="2" type="ORF">CAMP_LOCUS5997</name>
</gene>
<name>A0A9P1IE33_9PELO</name>
<evidence type="ECO:0000313" key="2">
    <source>
        <dbReference type="EMBL" id="CAI5443360.1"/>
    </source>
</evidence>
<feature type="signal peptide" evidence="1">
    <location>
        <begin position="1"/>
        <end position="16"/>
    </location>
</feature>
<sequence length="134" mass="15480">MKLLLLFLVLVSISSGLPEDSARSYLKAYYKHLKLEKLENFLTSDYKLTISSNGTVFDRDQVLKNPKILDIHPLRKYLTNWDEFLDSTISRHFIDGLEVRFYKNNTLIFISVGTKCDGTVMEGGFEVYEETDLS</sequence>
<proteinExistence type="predicted"/>
<feature type="chain" id="PRO_5040332442" description="DUF38 domain-containing protein" evidence="1">
    <location>
        <begin position="17"/>
        <end position="134"/>
    </location>
</feature>
<comment type="caution">
    <text evidence="2">The sequence shown here is derived from an EMBL/GenBank/DDBJ whole genome shotgun (WGS) entry which is preliminary data.</text>
</comment>
<organism evidence="2 3">
    <name type="scientific">Caenorhabditis angaria</name>
    <dbReference type="NCBI Taxonomy" id="860376"/>
    <lineage>
        <taxon>Eukaryota</taxon>
        <taxon>Metazoa</taxon>
        <taxon>Ecdysozoa</taxon>
        <taxon>Nematoda</taxon>
        <taxon>Chromadorea</taxon>
        <taxon>Rhabditida</taxon>
        <taxon>Rhabditina</taxon>
        <taxon>Rhabditomorpha</taxon>
        <taxon>Rhabditoidea</taxon>
        <taxon>Rhabditidae</taxon>
        <taxon>Peloderinae</taxon>
        <taxon>Caenorhabditis</taxon>
    </lineage>
</organism>
<reference evidence="2" key="1">
    <citation type="submission" date="2022-11" db="EMBL/GenBank/DDBJ databases">
        <authorList>
            <person name="Kikuchi T."/>
        </authorList>
    </citation>
    <scope>NUCLEOTIDE SEQUENCE</scope>
    <source>
        <strain evidence="2">PS1010</strain>
    </source>
</reference>
<keyword evidence="1" id="KW-0732">Signal</keyword>
<evidence type="ECO:0000256" key="1">
    <source>
        <dbReference type="SAM" id="SignalP"/>
    </source>
</evidence>
<evidence type="ECO:0008006" key="4">
    <source>
        <dbReference type="Google" id="ProtNLM"/>
    </source>
</evidence>
<dbReference type="Proteomes" id="UP001152747">
    <property type="component" value="Unassembled WGS sequence"/>
</dbReference>
<dbReference type="EMBL" id="CANHGI010000002">
    <property type="protein sequence ID" value="CAI5443360.1"/>
    <property type="molecule type" value="Genomic_DNA"/>
</dbReference>